<accession>A0AA86TEB7</accession>
<reference evidence="1" key="1">
    <citation type="submission" date="2023-10" db="EMBL/GenBank/DDBJ databases">
        <authorList>
            <person name="Domelevo Entfellner J.-B."/>
        </authorList>
    </citation>
    <scope>NUCLEOTIDE SEQUENCE</scope>
</reference>
<evidence type="ECO:0000313" key="2">
    <source>
        <dbReference type="Proteomes" id="UP001189624"/>
    </source>
</evidence>
<dbReference type="Gramene" id="rna-AYBTSS11_LOCUS24393">
    <property type="protein sequence ID" value="CAJ1972344.1"/>
    <property type="gene ID" value="gene-AYBTSS11_LOCUS24393"/>
</dbReference>
<organism evidence="1 2">
    <name type="scientific">Sphenostylis stenocarpa</name>
    <dbReference type="NCBI Taxonomy" id="92480"/>
    <lineage>
        <taxon>Eukaryota</taxon>
        <taxon>Viridiplantae</taxon>
        <taxon>Streptophyta</taxon>
        <taxon>Embryophyta</taxon>
        <taxon>Tracheophyta</taxon>
        <taxon>Spermatophyta</taxon>
        <taxon>Magnoliopsida</taxon>
        <taxon>eudicotyledons</taxon>
        <taxon>Gunneridae</taxon>
        <taxon>Pentapetalae</taxon>
        <taxon>rosids</taxon>
        <taxon>fabids</taxon>
        <taxon>Fabales</taxon>
        <taxon>Fabaceae</taxon>
        <taxon>Papilionoideae</taxon>
        <taxon>50 kb inversion clade</taxon>
        <taxon>NPAAA clade</taxon>
        <taxon>indigoferoid/millettioid clade</taxon>
        <taxon>Phaseoleae</taxon>
        <taxon>Sphenostylis</taxon>
    </lineage>
</organism>
<keyword evidence="2" id="KW-1185">Reference proteome</keyword>
<proteinExistence type="predicted"/>
<protein>
    <submittedName>
        <fullName evidence="1">Uncharacterized protein</fullName>
    </submittedName>
</protein>
<name>A0AA86TEB7_9FABA</name>
<dbReference type="Proteomes" id="UP001189624">
    <property type="component" value="Chromosome 8"/>
</dbReference>
<dbReference type="AlphaFoldDB" id="A0AA86TEB7"/>
<dbReference type="EMBL" id="OY731405">
    <property type="protein sequence ID" value="CAJ1972344.1"/>
    <property type="molecule type" value="Genomic_DNA"/>
</dbReference>
<sequence>MRLSAERDRNRDLELHQHPSKSKRLLKALLSRRKSKKDDLLIHELLDLREFENYKMRNSFIDAIKCAQV</sequence>
<gene>
    <name evidence="1" type="ORF">AYBTSS11_LOCUS24393</name>
</gene>
<evidence type="ECO:0000313" key="1">
    <source>
        <dbReference type="EMBL" id="CAJ1972344.1"/>
    </source>
</evidence>